<dbReference type="SUPFAM" id="SSF88946">
    <property type="entry name" value="Sigma2 domain of RNA polymerase sigma factors"/>
    <property type="match status" value="1"/>
</dbReference>
<reference evidence="9 10" key="1">
    <citation type="submission" date="2018-06" db="EMBL/GenBank/DDBJ databases">
        <title>Actinomadura craniellae sp. nov. isolated from marine sponge Craniella sp.</title>
        <authorList>
            <person name="Li L."/>
            <person name="Xu Q.H."/>
            <person name="Lin H.W."/>
            <person name="Lu Y.H."/>
        </authorList>
    </citation>
    <scope>NUCLEOTIDE SEQUENCE [LARGE SCALE GENOMIC DNA]</scope>
    <source>
        <strain evidence="9 10">LHW63021</strain>
    </source>
</reference>
<keyword evidence="5 6" id="KW-0804">Transcription</keyword>
<evidence type="ECO:0000256" key="4">
    <source>
        <dbReference type="ARBA" id="ARBA00023125"/>
    </source>
</evidence>
<dbReference type="InterPro" id="IPR013324">
    <property type="entry name" value="RNA_pol_sigma_r3/r4-like"/>
</dbReference>
<keyword evidence="3 6" id="KW-0731">Sigma factor</keyword>
<dbReference type="Proteomes" id="UP000251891">
    <property type="component" value="Unassembled WGS sequence"/>
</dbReference>
<dbReference type="InterPro" id="IPR036388">
    <property type="entry name" value="WH-like_DNA-bd_sf"/>
</dbReference>
<dbReference type="NCBIfam" id="TIGR02937">
    <property type="entry name" value="sigma70-ECF"/>
    <property type="match status" value="1"/>
</dbReference>
<evidence type="ECO:0000313" key="10">
    <source>
        <dbReference type="Proteomes" id="UP000251891"/>
    </source>
</evidence>
<dbReference type="AlphaFoldDB" id="A0A365HCD3"/>
<dbReference type="PROSITE" id="PS01063">
    <property type="entry name" value="SIGMA70_ECF"/>
    <property type="match status" value="1"/>
</dbReference>
<dbReference type="PANTHER" id="PTHR43133:SF52">
    <property type="entry name" value="ECF RNA POLYMERASE SIGMA FACTOR SIGL"/>
    <property type="match status" value="1"/>
</dbReference>
<dbReference type="InterPro" id="IPR014284">
    <property type="entry name" value="RNA_pol_sigma-70_dom"/>
</dbReference>
<dbReference type="InterPro" id="IPR039425">
    <property type="entry name" value="RNA_pol_sigma-70-like"/>
</dbReference>
<keyword evidence="4 6" id="KW-0238">DNA-binding</keyword>
<protein>
    <recommendedName>
        <fullName evidence="6">RNA polymerase sigma factor</fullName>
    </recommendedName>
</protein>
<dbReference type="InterPro" id="IPR007627">
    <property type="entry name" value="RNA_pol_sigma70_r2"/>
</dbReference>
<proteinExistence type="inferred from homology"/>
<dbReference type="Gene3D" id="1.10.10.10">
    <property type="entry name" value="Winged helix-like DNA-binding domain superfamily/Winged helix DNA-binding domain"/>
    <property type="match status" value="1"/>
</dbReference>
<evidence type="ECO:0000256" key="1">
    <source>
        <dbReference type="ARBA" id="ARBA00010641"/>
    </source>
</evidence>
<feature type="domain" description="RNA polymerase sigma-70 region 4" evidence="8">
    <location>
        <begin position="136"/>
        <end position="184"/>
    </location>
</feature>
<dbReference type="GO" id="GO:0006352">
    <property type="term" value="P:DNA-templated transcription initiation"/>
    <property type="evidence" value="ECO:0007669"/>
    <property type="project" value="InterPro"/>
</dbReference>
<dbReference type="CDD" id="cd06171">
    <property type="entry name" value="Sigma70_r4"/>
    <property type="match status" value="1"/>
</dbReference>
<dbReference type="EMBL" id="QLYX01000001">
    <property type="protein sequence ID" value="RAY16662.1"/>
    <property type="molecule type" value="Genomic_DNA"/>
</dbReference>
<evidence type="ECO:0000256" key="3">
    <source>
        <dbReference type="ARBA" id="ARBA00023082"/>
    </source>
</evidence>
<dbReference type="SUPFAM" id="SSF88659">
    <property type="entry name" value="Sigma3 and sigma4 domains of RNA polymerase sigma factors"/>
    <property type="match status" value="1"/>
</dbReference>
<evidence type="ECO:0000256" key="2">
    <source>
        <dbReference type="ARBA" id="ARBA00023015"/>
    </source>
</evidence>
<dbReference type="Gene3D" id="1.10.1740.10">
    <property type="match status" value="1"/>
</dbReference>
<comment type="caution">
    <text evidence="9">The sequence shown here is derived from an EMBL/GenBank/DDBJ whole genome shotgun (WGS) entry which is preliminary data.</text>
</comment>
<dbReference type="Pfam" id="PF04545">
    <property type="entry name" value="Sigma70_r4"/>
    <property type="match status" value="1"/>
</dbReference>
<evidence type="ECO:0000256" key="5">
    <source>
        <dbReference type="ARBA" id="ARBA00023163"/>
    </source>
</evidence>
<dbReference type="Pfam" id="PF04542">
    <property type="entry name" value="Sigma70_r2"/>
    <property type="match status" value="1"/>
</dbReference>
<dbReference type="GO" id="GO:0003677">
    <property type="term" value="F:DNA binding"/>
    <property type="evidence" value="ECO:0007669"/>
    <property type="project" value="UniProtKB-KW"/>
</dbReference>
<evidence type="ECO:0000256" key="6">
    <source>
        <dbReference type="RuleBase" id="RU000716"/>
    </source>
</evidence>
<organism evidence="9 10">
    <name type="scientific">Actinomadura craniellae</name>
    <dbReference type="NCBI Taxonomy" id="2231787"/>
    <lineage>
        <taxon>Bacteria</taxon>
        <taxon>Bacillati</taxon>
        <taxon>Actinomycetota</taxon>
        <taxon>Actinomycetes</taxon>
        <taxon>Streptosporangiales</taxon>
        <taxon>Thermomonosporaceae</taxon>
        <taxon>Actinomadura</taxon>
    </lineage>
</organism>
<dbReference type="InterPro" id="IPR007630">
    <property type="entry name" value="RNA_pol_sigma70_r4"/>
</dbReference>
<evidence type="ECO:0000259" key="8">
    <source>
        <dbReference type="Pfam" id="PF04545"/>
    </source>
</evidence>
<dbReference type="OrthoDB" id="9811152at2"/>
<dbReference type="InterPro" id="IPR013325">
    <property type="entry name" value="RNA_pol_sigma_r2"/>
</dbReference>
<sequence>MALPASRDRTAGAPWSWFRGVRPGAVVDDQVIVTELYRVYGRPLLSIVLRLTGGDRHWAEDVVQETMIRAWRSADRLDADAASLLPWLATVARRVVIDDQRRKNARPRETGEAPLENLSAPDGLEDLLRSVVMSEALGSLSPAHREILAETYFRDRSVNEAAQTLGIPVGTVKSRVYYALRALRVALEERGMTL</sequence>
<evidence type="ECO:0000259" key="7">
    <source>
        <dbReference type="Pfam" id="PF04542"/>
    </source>
</evidence>
<dbReference type="GO" id="GO:0016987">
    <property type="term" value="F:sigma factor activity"/>
    <property type="evidence" value="ECO:0007669"/>
    <property type="project" value="UniProtKB-KW"/>
</dbReference>
<gene>
    <name evidence="9" type="ORF">DPM19_00280</name>
</gene>
<evidence type="ECO:0000313" key="9">
    <source>
        <dbReference type="EMBL" id="RAY16662.1"/>
    </source>
</evidence>
<dbReference type="InterPro" id="IPR000838">
    <property type="entry name" value="RNA_pol_sigma70_ECF_CS"/>
</dbReference>
<feature type="domain" description="RNA polymerase sigma-70 region 2" evidence="7">
    <location>
        <begin position="36"/>
        <end position="104"/>
    </location>
</feature>
<name>A0A365HCD3_9ACTN</name>
<keyword evidence="10" id="KW-1185">Reference proteome</keyword>
<dbReference type="PANTHER" id="PTHR43133">
    <property type="entry name" value="RNA POLYMERASE ECF-TYPE SIGMA FACTO"/>
    <property type="match status" value="1"/>
</dbReference>
<comment type="similarity">
    <text evidence="1 6">Belongs to the sigma-70 factor family. ECF subfamily.</text>
</comment>
<accession>A0A365HCD3</accession>
<keyword evidence="2 6" id="KW-0805">Transcription regulation</keyword>